<dbReference type="EMBL" id="JTDF01008134">
    <property type="protein sequence ID" value="KAF8564646.1"/>
    <property type="molecule type" value="Genomic_DNA"/>
</dbReference>
<accession>A0A8T0DBB4</accession>
<dbReference type="SMART" id="SM00248">
    <property type="entry name" value="ANK"/>
    <property type="match status" value="2"/>
</dbReference>
<protein>
    <recommendedName>
        <fullName evidence="6">ANK_REP_REGION domain-containing protein</fullName>
    </recommendedName>
</protein>
<dbReference type="InterPro" id="IPR036770">
    <property type="entry name" value="Ankyrin_rpt-contain_sf"/>
</dbReference>
<dbReference type="Gene3D" id="1.25.40.20">
    <property type="entry name" value="Ankyrin repeat-containing domain"/>
    <property type="match status" value="1"/>
</dbReference>
<organism evidence="4 5">
    <name type="scientific">Paragonimus westermani</name>
    <dbReference type="NCBI Taxonomy" id="34504"/>
    <lineage>
        <taxon>Eukaryota</taxon>
        <taxon>Metazoa</taxon>
        <taxon>Spiralia</taxon>
        <taxon>Lophotrochozoa</taxon>
        <taxon>Platyhelminthes</taxon>
        <taxon>Trematoda</taxon>
        <taxon>Digenea</taxon>
        <taxon>Plagiorchiida</taxon>
        <taxon>Troglotremata</taxon>
        <taxon>Troglotrematidae</taxon>
        <taxon>Paragonimus</taxon>
    </lineage>
</organism>
<dbReference type="PANTHER" id="PTHR24173:SF74">
    <property type="entry name" value="ANKYRIN REPEAT DOMAIN-CONTAINING PROTEIN 16"/>
    <property type="match status" value="1"/>
</dbReference>
<dbReference type="OrthoDB" id="10254927at2759"/>
<evidence type="ECO:0000256" key="3">
    <source>
        <dbReference type="PROSITE-ProRule" id="PRU00023"/>
    </source>
</evidence>
<evidence type="ECO:0000313" key="5">
    <source>
        <dbReference type="Proteomes" id="UP000699462"/>
    </source>
</evidence>
<gene>
    <name evidence="4" type="ORF">P879_11275</name>
</gene>
<sequence>MLNTPLHVACSSGQYGVVNGLCAVGPDRNAFNKDHHTPLMCAVLKGSVQCVLALLNAGARTDLTDKVS</sequence>
<dbReference type="PROSITE" id="PS50088">
    <property type="entry name" value="ANK_REPEAT"/>
    <property type="match status" value="2"/>
</dbReference>
<evidence type="ECO:0000256" key="2">
    <source>
        <dbReference type="ARBA" id="ARBA00023043"/>
    </source>
</evidence>
<keyword evidence="5" id="KW-1185">Reference proteome</keyword>
<dbReference type="PROSITE" id="PS50297">
    <property type="entry name" value="ANK_REP_REGION"/>
    <property type="match status" value="1"/>
</dbReference>
<dbReference type="Pfam" id="PF12796">
    <property type="entry name" value="Ank_2"/>
    <property type="match status" value="1"/>
</dbReference>
<dbReference type="PANTHER" id="PTHR24173">
    <property type="entry name" value="ANKYRIN REPEAT CONTAINING"/>
    <property type="match status" value="1"/>
</dbReference>
<evidence type="ECO:0000256" key="1">
    <source>
        <dbReference type="ARBA" id="ARBA00022737"/>
    </source>
</evidence>
<proteinExistence type="predicted"/>
<reference evidence="4 5" key="1">
    <citation type="submission" date="2019-07" db="EMBL/GenBank/DDBJ databases">
        <title>Annotation for the trematode Paragonimus westermani.</title>
        <authorList>
            <person name="Choi Y.-J."/>
        </authorList>
    </citation>
    <scope>NUCLEOTIDE SEQUENCE [LARGE SCALE GENOMIC DNA]</scope>
    <source>
        <strain evidence="4">180907_Pwestermani</strain>
    </source>
</reference>
<dbReference type="SUPFAM" id="SSF48403">
    <property type="entry name" value="Ankyrin repeat"/>
    <property type="match status" value="1"/>
</dbReference>
<dbReference type="AlphaFoldDB" id="A0A8T0DBB4"/>
<evidence type="ECO:0008006" key="6">
    <source>
        <dbReference type="Google" id="ProtNLM"/>
    </source>
</evidence>
<keyword evidence="2 3" id="KW-0040">ANK repeat</keyword>
<name>A0A8T0DBB4_9TREM</name>
<dbReference type="InterPro" id="IPR002110">
    <property type="entry name" value="Ankyrin_rpt"/>
</dbReference>
<comment type="caution">
    <text evidence="4">The sequence shown here is derived from an EMBL/GenBank/DDBJ whole genome shotgun (WGS) entry which is preliminary data.</text>
</comment>
<evidence type="ECO:0000313" key="4">
    <source>
        <dbReference type="EMBL" id="KAF8564646.1"/>
    </source>
</evidence>
<feature type="repeat" description="ANK" evidence="3">
    <location>
        <begin position="1"/>
        <end position="33"/>
    </location>
</feature>
<feature type="repeat" description="ANK" evidence="3">
    <location>
        <begin position="34"/>
        <end position="66"/>
    </location>
</feature>
<dbReference type="Proteomes" id="UP000699462">
    <property type="component" value="Unassembled WGS sequence"/>
</dbReference>
<keyword evidence="1" id="KW-0677">Repeat</keyword>